<gene>
    <name evidence="3" type="ORF">PT974_07403</name>
</gene>
<reference evidence="3 4" key="1">
    <citation type="submission" date="2024-01" db="EMBL/GenBank/DDBJ databases">
        <title>Complete genome of Cladobotryum mycophilum ATHUM6906.</title>
        <authorList>
            <person name="Christinaki A.C."/>
            <person name="Myridakis A.I."/>
            <person name="Kouvelis V.N."/>
        </authorList>
    </citation>
    <scope>NUCLEOTIDE SEQUENCE [LARGE SCALE GENOMIC DNA]</scope>
    <source>
        <strain evidence="3 4">ATHUM6906</strain>
    </source>
</reference>
<evidence type="ECO:0000313" key="4">
    <source>
        <dbReference type="Proteomes" id="UP001338125"/>
    </source>
</evidence>
<feature type="transmembrane region" description="Helical" evidence="2">
    <location>
        <begin position="30"/>
        <end position="50"/>
    </location>
</feature>
<dbReference type="Proteomes" id="UP001338125">
    <property type="component" value="Unassembled WGS sequence"/>
</dbReference>
<keyword evidence="2" id="KW-0812">Transmembrane</keyword>
<name>A0ABR0SQG5_9HYPO</name>
<keyword evidence="4" id="KW-1185">Reference proteome</keyword>
<organism evidence="3 4">
    <name type="scientific">Cladobotryum mycophilum</name>
    <dbReference type="NCBI Taxonomy" id="491253"/>
    <lineage>
        <taxon>Eukaryota</taxon>
        <taxon>Fungi</taxon>
        <taxon>Dikarya</taxon>
        <taxon>Ascomycota</taxon>
        <taxon>Pezizomycotina</taxon>
        <taxon>Sordariomycetes</taxon>
        <taxon>Hypocreomycetidae</taxon>
        <taxon>Hypocreales</taxon>
        <taxon>Hypocreaceae</taxon>
        <taxon>Cladobotryum</taxon>
    </lineage>
</organism>
<protein>
    <submittedName>
        <fullName evidence="3">Uncharacterized protein</fullName>
    </submittedName>
</protein>
<dbReference type="EMBL" id="JAVFKD010000012">
    <property type="protein sequence ID" value="KAK5993965.1"/>
    <property type="molecule type" value="Genomic_DNA"/>
</dbReference>
<comment type="caution">
    <text evidence="3">The sequence shown here is derived from an EMBL/GenBank/DDBJ whole genome shotgun (WGS) entry which is preliminary data.</text>
</comment>
<keyword evidence="2" id="KW-1133">Transmembrane helix</keyword>
<accession>A0ABR0SQG5</accession>
<proteinExistence type="predicted"/>
<evidence type="ECO:0000256" key="2">
    <source>
        <dbReference type="SAM" id="Phobius"/>
    </source>
</evidence>
<keyword evidence="2" id="KW-0472">Membrane</keyword>
<sequence length="99" mass="10979">MALTQLEPAVKQVIARTLAKRDNDFYTTRIVIAVVCISVSIVLILVGAIVRNRRRKNMEKLLLQVVEAQAQAAERDQIPMTRGVGHANGSEEGIQKLEI</sequence>
<feature type="region of interest" description="Disordered" evidence="1">
    <location>
        <begin position="79"/>
        <end position="99"/>
    </location>
</feature>
<evidence type="ECO:0000256" key="1">
    <source>
        <dbReference type="SAM" id="MobiDB-lite"/>
    </source>
</evidence>
<evidence type="ECO:0000313" key="3">
    <source>
        <dbReference type="EMBL" id="KAK5993965.1"/>
    </source>
</evidence>